<proteinExistence type="predicted"/>
<reference evidence="1 2" key="1">
    <citation type="submission" date="2020-04" db="EMBL/GenBank/DDBJ databases">
        <title>Perkinsus olseni comparative genomics.</title>
        <authorList>
            <person name="Bogema D.R."/>
        </authorList>
    </citation>
    <scope>NUCLEOTIDE SEQUENCE [LARGE SCALE GENOMIC DNA]</scope>
    <source>
        <strain evidence="1">ATCC PRA-205</strain>
    </source>
</reference>
<accession>A0A7J6Q837</accession>
<feature type="non-terminal residue" evidence="1">
    <location>
        <position position="226"/>
    </location>
</feature>
<name>A0A7J6Q837_PEROL</name>
<evidence type="ECO:0000313" key="2">
    <source>
        <dbReference type="Proteomes" id="UP000574390"/>
    </source>
</evidence>
<sequence>EYGVDLPRERSRYIETLLEGDEETASDNPHICLTIMNDSRISLKADGSGLVEEGAGGADYTLKQLRNDITLYQRALSRGDKDARFEFRTLQWIGAHAVMKKNTQKELSCFSEDVKFRWKAYRRKYTGPRSLVALRAATEEEPTGRKATASLKGFFVSLVYNFTRKNNEYEDRYFTVRVPAHPRSCEHALELGLEHLYERTEPVEGVWISNASSRLTPIEVEDRLKK</sequence>
<dbReference type="Proteomes" id="UP000574390">
    <property type="component" value="Unassembled WGS sequence"/>
</dbReference>
<organism evidence="1 2">
    <name type="scientific">Perkinsus olseni</name>
    <name type="common">Perkinsus atlanticus</name>
    <dbReference type="NCBI Taxonomy" id="32597"/>
    <lineage>
        <taxon>Eukaryota</taxon>
        <taxon>Sar</taxon>
        <taxon>Alveolata</taxon>
        <taxon>Perkinsozoa</taxon>
        <taxon>Perkinsea</taxon>
        <taxon>Perkinsida</taxon>
        <taxon>Perkinsidae</taxon>
        <taxon>Perkinsus</taxon>
    </lineage>
</organism>
<dbReference type="EMBL" id="JABANM010031548">
    <property type="protein sequence ID" value="KAF4704378.1"/>
    <property type="molecule type" value="Genomic_DNA"/>
</dbReference>
<evidence type="ECO:0000313" key="1">
    <source>
        <dbReference type="EMBL" id="KAF4704378.1"/>
    </source>
</evidence>
<feature type="non-terminal residue" evidence="1">
    <location>
        <position position="1"/>
    </location>
</feature>
<comment type="caution">
    <text evidence="1">The sequence shown here is derived from an EMBL/GenBank/DDBJ whole genome shotgun (WGS) entry which is preliminary data.</text>
</comment>
<protein>
    <submittedName>
        <fullName evidence="1">Uncharacterized protein</fullName>
    </submittedName>
</protein>
<gene>
    <name evidence="1" type="ORF">FOZ62_009502</name>
</gene>
<dbReference type="AlphaFoldDB" id="A0A7J6Q837"/>